<dbReference type="EMBL" id="LCAG01000010">
    <property type="protein sequence ID" value="KKR86777.1"/>
    <property type="molecule type" value="Genomic_DNA"/>
</dbReference>
<dbReference type="AlphaFoldDB" id="A0A0G0XGC4"/>
<evidence type="ECO:0000256" key="1">
    <source>
        <dbReference type="SAM" id="Phobius"/>
    </source>
</evidence>
<evidence type="ECO:0000313" key="2">
    <source>
        <dbReference type="EMBL" id="KKR86777.1"/>
    </source>
</evidence>
<feature type="transmembrane region" description="Helical" evidence="1">
    <location>
        <begin position="7"/>
        <end position="28"/>
    </location>
</feature>
<dbReference type="Proteomes" id="UP000034854">
    <property type="component" value="Unassembled WGS sequence"/>
</dbReference>
<gene>
    <name evidence="2" type="ORF">UU34_C0010G0020</name>
</gene>
<evidence type="ECO:0000313" key="3">
    <source>
        <dbReference type="Proteomes" id="UP000034854"/>
    </source>
</evidence>
<keyword evidence="1" id="KW-1133">Transmembrane helix</keyword>
<proteinExistence type="predicted"/>
<organism evidence="2 3">
    <name type="scientific">Candidatus Curtissbacteria bacterium GW2011_GWA1_41_11</name>
    <dbReference type="NCBI Taxonomy" id="1618409"/>
    <lineage>
        <taxon>Bacteria</taxon>
        <taxon>Candidatus Curtissiibacteriota</taxon>
    </lineage>
</organism>
<sequence>MKNACQAYAGIFLKPVYFGAQVFLFSFMDEMNQ</sequence>
<keyword evidence="1" id="KW-0812">Transmembrane</keyword>
<comment type="caution">
    <text evidence="2">The sequence shown here is derived from an EMBL/GenBank/DDBJ whole genome shotgun (WGS) entry which is preliminary data.</text>
</comment>
<name>A0A0G0XGC4_9BACT</name>
<protein>
    <submittedName>
        <fullName evidence="2">Uncharacterized protein</fullName>
    </submittedName>
</protein>
<keyword evidence="1" id="KW-0472">Membrane</keyword>
<accession>A0A0G0XGC4</accession>
<reference evidence="2 3" key="1">
    <citation type="journal article" date="2015" name="Nature">
        <title>rRNA introns, odd ribosomes, and small enigmatic genomes across a large radiation of phyla.</title>
        <authorList>
            <person name="Brown C.T."/>
            <person name="Hug L.A."/>
            <person name="Thomas B.C."/>
            <person name="Sharon I."/>
            <person name="Castelle C.J."/>
            <person name="Singh A."/>
            <person name="Wilkins M.J."/>
            <person name="Williams K.H."/>
            <person name="Banfield J.F."/>
        </authorList>
    </citation>
    <scope>NUCLEOTIDE SEQUENCE [LARGE SCALE GENOMIC DNA]</scope>
</reference>